<evidence type="ECO:0000313" key="8">
    <source>
        <dbReference type="Proteomes" id="UP001291623"/>
    </source>
</evidence>
<dbReference type="AlphaFoldDB" id="A0AAE1VMM1"/>
<dbReference type="InterPro" id="IPR002068">
    <property type="entry name" value="A-crystallin/Hsp20_dom"/>
</dbReference>
<sequence length="572" mass="66019">MSLIPRIFGDQRSSSMFDPFSMDVFDPFRELGFPGSNSRETSAFANTRIDWKETPEAHVLKADLPGLKKEEVKVEIEDDRVLQISGERNVEKEDKNDTWHRVERSSGKFMRRFRLPENAKMEQIKASMENGVLTVTLPKEEIKKPDVNKIESKQRPKQTQKTLKSSLKMSLIPRIFGDRRSSSMFDPFSMDVFDPFRELGFPGSNSRETSAFANTRIDWKETPEAHVFKADLPGLKKEEVKVEIEDDRVLQISGERNVEKEDKNDTWHRVERSSGKFMRRFRLPENAKMEQIKASMENGVLTVTLPKEEIKKPDVKSIEITVEDSGDDHADSLPGLKTLEVSFSSKLPKVFWFNSPLCRREPWRIGPLIWNAELARTDEIVYIKHSSLVKAESLLDNCKIESKQRPKQTQKTLKSSLKMSLIPRIFGDRRSSSMFDPFSMDVFDPFRELGFPGSNSRETSAFANTRIDWKETPEAHVFKADLPGLKKEEVKVEIEDDRVLQISGERNVEKEDKNDTWHRVERSSGKFMRRFRLPENAKMEQIKASMENGVLTVTLPKEEIKKPEVKSIEITG</sequence>
<evidence type="ECO:0000313" key="7">
    <source>
        <dbReference type="EMBL" id="KAK4376058.1"/>
    </source>
</evidence>
<dbReference type="Pfam" id="PF00011">
    <property type="entry name" value="HSP20"/>
    <property type="match status" value="3"/>
</dbReference>
<accession>A0AAE1VMM1</accession>
<gene>
    <name evidence="7" type="ORF">RND71_006735</name>
</gene>
<name>A0AAE1VMM1_9SOLA</name>
<organism evidence="7 8">
    <name type="scientific">Anisodus tanguticus</name>
    <dbReference type="NCBI Taxonomy" id="243964"/>
    <lineage>
        <taxon>Eukaryota</taxon>
        <taxon>Viridiplantae</taxon>
        <taxon>Streptophyta</taxon>
        <taxon>Embryophyta</taxon>
        <taxon>Tracheophyta</taxon>
        <taxon>Spermatophyta</taxon>
        <taxon>Magnoliopsida</taxon>
        <taxon>eudicotyledons</taxon>
        <taxon>Gunneridae</taxon>
        <taxon>Pentapetalae</taxon>
        <taxon>asterids</taxon>
        <taxon>lamiids</taxon>
        <taxon>Solanales</taxon>
        <taxon>Solanaceae</taxon>
        <taxon>Solanoideae</taxon>
        <taxon>Hyoscyameae</taxon>
        <taxon>Anisodus</taxon>
    </lineage>
</organism>
<dbReference type="EMBL" id="JAVYJV010000003">
    <property type="protein sequence ID" value="KAK4376058.1"/>
    <property type="molecule type" value="Genomic_DNA"/>
</dbReference>
<dbReference type="GO" id="GO:0005737">
    <property type="term" value="C:cytoplasm"/>
    <property type="evidence" value="ECO:0007669"/>
    <property type="project" value="UniProtKB-SubCell"/>
</dbReference>
<comment type="similarity">
    <text evidence="4 5">Belongs to the small heat shock protein (HSP20) family.</text>
</comment>
<protein>
    <recommendedName>
        <fullName evidence="6">SHSP domain-containing protein</fullName>
    </recommendedName>
</protein>
<comment type="subcellular location">
    <subcellularLocation>
        <location evidence="1">Cytoplasm</location>
    </subcellularLocation>
</comment>
<evidence type="ECO:0000256" key="4">
    <source>
        <dbReference type="PROSITE-ProRule" id="PRU00285"/>
    </source>
</evidence>
<dbReference type="FunFam" id="2.60.40.790:FF:000009">
    <property type="entry name" value="17.6 kDa class I heat shock protein-like"/>
    <property type="match status" value="3"/>
</dbReference>
<evidence type="ECO:0000256" key="2">
    <source>
        <dbReference type="ARBA" id="ARBA00022490"/>
    </source>
</evidence>
<keyword evidence="8" id="KW-1185">Reference proteome</keyword>
<dbReference type="InterPro" id="IPR031107">
    <property type="entry name" value="Small_HSP"/>
</dbReference>
<keyword evidence="3" id="KW-0346">Stress response</keyword>
<dbReference type="CDD" id="cd06472">
    <property type="entry name" value="ACD_ScHsp26_like"/>
    <property type="match status" value="3"/>
</dbReference>
<evidence type="ECO:0000256" key="1">
    <source>
        <dbReference type="ARBA" id="ARBA00004496"/>
    </source>
</evidence>
<proteinExistence type="inferred from homology"/>
<dbReference type="PROSITE" id="PS01031">
    <property type="entry name" value="SHSP"/>
    <property type="match status" value="3"/>
</dbReference>
<dbReference type="Gene3D" id="2.60.40.790">
    <property type="match status" value="3"/>
</dbReference>
<feature type="domain" description="SHSP" evidence="6">
    <location>
        <begin position="40"/>
        <end position="155"/>
    </location>
</feature>
<feature type="domain" description="SHSP" evidence="6">
    <location>
        <begin position="458"/>
        <end position="572"/>
    </location>
</feature>
<dbReference type="PANTHER" id="PTHR11527">
    <property type="entry name" value="HEAT-SHOCK PROTEIN 20 FAMILY MEMBER"/>
    <property type="match status" value="1"/>
</dbReference>
<dbReference type="InterPro" id="IPR008978">
    <property type="entry name" value="HSP20-like_chaperone"/>
</dbReference>
<evidence type="ECO:0000259" key="6">
    <source>
        <dbReference type="PROSITE" id="PS01031"/>
    </source>
</evidence>
<dbReference type="Proteomes" id="UP001291623">
    <property type="component" value="Unassembled WGS sequence"/>
</dbReference>
<keyword evidence="2" id="KW-0963">Cytoplasm</keyword>
<evidence type="ECO:0000256" key="3">
    <source>
        <dbReference type="ARBA" id="ARBA00023016"/>
    </source>
</evidence>
<comment type="caution">
    <text evidence="7">The sequence shown here is derived from an EMBL/GenBank/DDBJ whole genome shotgun (WGS) entry which is preliminary data.</text>
</comment>
<dbReference type="SUPFAM" id="SSF49764">
    <property type="entry name" value="HSP20-like chaperones"/>
    <property type="match status" value="3"/>
</dbReference>
<feature type="domain" description="SHSP" evidence="6">
    <location>
        <begin position="208"/>
        <end position="323"/>
    </location>
</feature>
<evidence type="ECO:0000256" key="5">
    <source>
        <dbReference type="RuleBase" id="RU003616"/>
    </source>
</evidence>
<reference evidence="7" key="1">
    <citation type="submission" date="2023-12" db="EMBL/GenBank/DDBJ databases">
        <title>Genome assembly of Anisodus tanguticus.</title>
        <authorList>
            <person name="Wang Y.-J."/>
        </authorList>
    </citation>
    <scope>NUCLEOTIDE SEQUENCE</scope>
    <source>
        <strain evidence="7">KB-2021</strain>
        <tissue evidence="7">Leaf</tissue>
    </source>
</reference>